<gene>
    <name evidence="1" type="ORF">C2E20_4935</name>
</gene>
<comment type="caution">
    <text evidence="1">The sequence shown here is derived from an EMBL/GenBank/DDBJ whole genome shotgun (WGS) entry which is preliminary data.</text>
</comment>
<evidence type="ECO:0000313" key="1">
    <source>
        <dbReference type="EMBL" id="PSC71751.1"/>
    </source>
</evidence>
<dbReference type="AlphaFoldDB" id="A0A2P6VCH2"/>
<proteinExistence type="predicted"/>
<dbReference type="Proteomes" id="UP000239649">
    <property type="component" value="Unassembled WGS sequence"/>
</dbReference>
<dbReference type="EMBL" id="LHPF02000013">
    <property type="protein sequence ID" value="PSC71751.1"/>
    <property type="molecule type" value="Genomic_DNA"/>
</dbReference>
<dbReference type="SUPFAM" id="SSF100920">
    <property type="entry name" value="Heat shock protein 70kD (HSP70), peptide-binding domain"/>
    <property type="match status" value="1"/>
</dbReference>
<protein>
    <submittedName>
        <fullName evidence="1">2-alkenal reductase</fullName>
    </submittedName>
</protein>
<dbReference type="InterPro" id="IPR029047">
    <property type="entry name" value="HSP70_peptide-bd_sf"/>
</dbReference>
<accession>A0A2P6VCH2</accession>
<name>A0A2P6VCH2_9CHLO</name>
<dbReference type="Gene3D" id="2.60.34.10">
    <property type="entry name" value="Substrate Binding Domain Of DNAk, Chain A, domain 1"/>
    <property type="match status" value="1"/>
</dbReference>
<organism evidence="1 2">
    <name type="scientific">Micractinium conductrix</name>
    <dbReference type="NCBI Taxonomy" id="554055"/>
    <lineage>
        <taxon>Eukaryota</taxon>
        <taxon>Viridiplantae</taxon>
        <taxon>Chlorophyta</taxon>
        <taxon>core chlorophytes</taxon>
        <taxon>Trebouxiophyceae</taxon>
        <taxon>Chlorellales</taxon>
        <taxon>Chlorellaceae</taxon>
        <taxon>Chlorella clade</taxon>
        <taxon>Micractinium</taxon>
    </lineage>
</organism>
<reference evidence="1 2" key="1">
    <citation type="journal article" date="2018" name="Plant J.">
        <title>Genome sequences of Chlorella sorokiniana UTEX 1602 and Micractinium conductrix SAG 241.80: implications to maltose excretion by a green alga.</title>
        <authorList>
            <person name="Arriola M.B."/>
            <person name="Velmurugan N."/>
            <person name="Zhang Y."/>
            <person name="Plunkett M.H."/>
            <person name="Hondzo H."/>
            <person name="Barney B.M."/>
        </authorList>
    </citation>
    <scope>NUCLEOTIDE SEQUENCE [LARGE SCALE GENOMIC DNA]</scope>
    <source>
        <strain evidence="1 2">SAG 241.80</strain>
    </source>
</reference>
<keyword evidence="2" id="KW-1185">Reference proteome</keyword>
<evidence type="ECO:0000313" key="2">
    <source>
        <dbReference type="Proteomes" id="UP000239649"/>
    </source>
</evidence>
<sequence length="222" mass="23591">MSGTAGCLRPPPPSSLRTLPCCWGAEVQIWKPRLEAATTSGCTYVAHPIAPWVSPPPPPPPPYLPFDSNSTYREDFGPKPLPAYDPLPPPAPLPHIPWEGESTSRSTYVAHPPQRRRPSIALALGGAAHVVLPSCVPLPADAEVQLTTTRTGQDRMELAVLEGDAPAAADNRLLGTCSIAGLPRGARAGDVRLTVEARCAEAAQQQQQQAWLLQASGEPPRS</sequence>